<sequence length="636" mass="70832">MEKILVANAPIILFTLIVAISAWVVALGLTLLNLNNGDPRNYYKITKCDETARGNALRASMGTSHHLLPRYPNIFPYQEAVIHWFLNEDERNVCVDDEPVAVFQRYALANIYFAMNGPNWTTFSSSDRINVTHFLSPSSECNWEGVTCEDGLITQLNLESRNRMGKGYLATEISLLPKLESINLASNRLVGDISPELFYYLNHLSSLDLSSNLLTGTISDQIVNLQNLTQLVLCNNTLQGHLPVIMGEMELLKHVRLDRNLFEGTIPEAFLNLPNLDVLSFYDNLFVNAVSNEACPASRQGKERFILGDCACGYMECSCCTTCFPGRGECPQRPPSFECRESTTRALTQSGISIFDHTSVFNELIKISDINLLSDLTGEAAQRKALVWIKTTETTLSMNQILQRYALAVFYFSTGGDKWTQCSTQSSLCRLRDVSSNHFLSDDDECTWGGIACDSTGNVIGINIDYNGLSGAIPFRELSTLCSLKHLSIRGNSLIKMGDTDWIKHCANLEFLDVSQNSLFGGFPVYGLSQLNNLRTLDISDNRMYGLIYELPENIRVARMHNNLFSFPLDTLFRAHAPIHLEELTLHGNDVKGSASRSTCSLLYKNGGLLQIFSTDCVSAQNDGELDCSCCTICMQ</sequence>
<protein>
    <recommendedName>
        <fullName evidence="4">Leucine-rich repeat-containing N-terminal plant-type domain-containing protein</fullName>
    </recommendedName>
</protein>
<dbReference type="PANTHER" id="PTHR48007:SF23">
    <property type="entry name" value="PROTEIN KINASE DOMAIN-CONTAINING PROTEIN"/>
    <property type="match status" value="1"/>
</dbReference>
<dbReference type="SUPFAM" id="SSF52058">
    <property type="entry name" value="L domain-like"/>
    <property type="match status" value="1"/>
</dbReference>
<gene>
    <name evidence="3" type="ORF">ASEP1449_LOCUS5904</name>
</gene>
<proteinExistence type="predicted"/>
<feature type="transmembrane region" description="Helical" evidence="2">
    <location>
        <begin position="12"/>
        <end position="32"/>
    </location>
</feature>
<evidence type="ECO:0000256" key="1">
    <source>
        <dbReference type="ARBA" id="ARBA00022737"/>
    </source>
</evidence>
<keyword evidence="1" id="KW-0677">Repeat</keyword>
<evidence type="ECO:0000256" key="2">
    <source>
        <dbReference type="SAM" id="Phobius"/>
    </source>
</evidence>
<keyword evidence="2" id="KW-0812">Transmembrane</keyword>
<evidence type="ECO:0000313" key="3">
    <source>
        <dbReference type="EMBL" id="CAD9814079.1"/>
    </source>
</evidence>
<organism evidence="3">
    <name type="scientific">Attheya septentrionalis</name>
    <dbReference type="NCBI Taxonomy" id="420275"/>
    <lineage>
        <taxon>Eukaryota</taxon>
        <taxon>Sar</taxon>
        <taxon>Stramenopiles</taxon>
        <taxon>Ochrophyta</taxon>
        <taxon>Bacillariophyta</taxon>
        <taxon>Coscinodiscophyceae</taxon>
        <taxon>Chaetocerotophycidae</taxon>
        <taxon>Chaetocerotales</taxon>
        <taxon>Attheyaceae</taxon>
        <taxon>Attheya</taxon>
    </lineage>
</organism>
<dbReference type="EMBL" id="HBHQ01008779">
    <property type="protein sequence ID" value="CAD9814079.1"/>
    <property type="molecule type" value="Transcribed_RNA"/>
</dbReference>
<name>A0A7S2UAX0_9STRA</name>
<dbReference type="InterPro" id="IPR046959">
    <property type="entry name" value="PRK1-6/SRF4-like"/>
</dbReference>
<reference evidence="3" key="1">
    <citation type="submission" date="2021-01" db="EMBL/GenBank/DDBJ databases">
        <authorList>
            <person name="Corre E."/>
            <person name="Pelletier E."/>
            <person name="Niang G."/>
            <person name="Scheremetjew M."/>
            <person name="Finn R."/>
            <person name="Kale V."/>
            <person name="Holt S."/>
            <person name="Cochrane G."/>
            <person name="Meng A."/>
            <person name="Brown T."/>
            <person name="Cohen L."/>
        </authorList>
    </citation>
    <scope>NUCLEOTIDE SEQUENCE</scope>
    <source>
        <strain evidence="3">CCMP2084</strain>
    </source>
</reference>
<dbReference type="PANTHER" id="PTHR48007">
    <property type="entry name" value="LEUCINE-RICH REPEAT RECEPTOR-LIKE PROTEIN KINASE PXC1"/>
    <property type="match status" value="1"/>
</dbReference>
<dbReference type="PRINTS" id="PR00019">
    <property type="entry name" value="LEURICHRPT"/>
</dbReference>
<keyword evidence="2" id="KW-1133">Transmembrane helix</keyword>
<dbReference type="Pfam" id="PF13855">
    <property type="entry name" value="LRR_8"/>
    <property type="match status" value="1"/>
</dbReference>
<dbReference type="InterPro" id="IPR001611">
    <property type="entry name" value="Leu-rich_rpt"/>
</dbReference>
<dbReference type="FunFam" id="3.80.10.10:FF:000383">
    <property type="entry name" value="Leucine-rich repeat receptor protein kinase EMS1"/>
    <property type="match status" value="1"/>
</dbReference>
<accession>A0A7S2UAX0</accession>
<dbReference type="InterPro" id="IPR032675">
    <property type="entry name" value="LRR_dom_sf"/>
</dbReference>
<dbReference type="Gene3D" id="3.80.10.10">
    <property type="entry name" value="Ribonuclease Inhibitor"/>
    <property type="match status" value="2"/>
</dbReference>
<evidence type="ECO:0008006" key="4">
    <source>
        <dbReference type="Google" id="ProtNLM"/>
    </source>
</evidence>
<keyword evidence="2" id="KW-0472">Membrane</keyword>
<dbReference type="AlphaFoldDB" id="A0A7S2UAX0"/>